<comment type="cofactor">
    <cofactor evidence="1">
        <name>[4Fe-4S] cluster</name>
        <dbReference type="ChEBI" id="CHEBI:49883"/>
    </cofactor>
</comment>
<dbReference type="GO" id="GO:0051539">
    <property type="term" value="F:4 iron, 4 sulfur cluster binding"/>
    <property type="evidence" value="ECO:0007669"/>
    <property type="project" value="UniProtKB-KW"/>
</dbReference>
<dbReference type="PROSITE" id="PS01305">
    <property type="entry name" value="MOAA_NIFB_PQQE"/>
    <property type="match status" value="1"/>
</dbReference>
<dbReference type="InterPro" id="IPR023867">
    <property type="entry name" value="Sulphatase_maturase_rSAM"/>
</dbReference>
<evidence type="ECO:0000313" key="9">
    <source>
        <dbReference type="Proteomes" id="UP000323994"/>
    </source>
</evidence>
<dbReference type="OrthoDB" id="9808591at2"/>
<dbReference type="InterPro" id="IPR007197">
    <property type="entry name" value="rSAM"/>
</dbReference>
<dbReference type="GO" id="GO:0016491">
    <property type="term" value="F:oxidoreductase activity"/>
    <property type="evidence" value="ECO:0007669"/>
    <property type="project" value="InterPro"/>
</dbReference>
<dbReference type="InterPro" id="IPR000385">
    <property type="entry name" value="MoaA_NifB_PqqE_Fe-S-bd_CS"/>
</dbReference>
<protein>
    <submittedName>
        <fullName evidence="8">Radical SAM protein</fullName>
    </submittedName>
</protein>
<dbReference type="SFLD" id="SFLDG01067">
    <property type="entry name" value="SPASM/twitch_domain_containing"/>
    <property type="match status" value="1"/>
</dbReference>
<dbReference type="InterPro" id="IPR013785">
    <property type="entry name" value="Aldolase_TIM"/>
</dbReference>
<keyword evidence="4" id="KW-0479">Metal-binding</keyword>
<dbReference type="Gene3D" id="3.20.20.70">
    <property type="entry name" value="Aldolase class I"/>
    <property type="match status" value="1"/>
</dbReference>
<organism evidence="8 9">
    <name type="scientific">Dyadobacter flavalbus</name>
    <dbReference type="NCBI Taxonomy" id="2579942"/>
    <lineage>
        <taxon>Bacteria</taxon>
        <taxon>Pseudomonadati</taxon>
        <taxon>Bacteroidota</taxon>
        <taxon>Cytophagia</taxon>
        <taxon>Cytophagales</taxon>
        <taxon>Spirosomataceae</taxon>
        <taxon>Dyadobacter</taxon>
    </lineage>
</organism>
<dbReference type="RefSeq" id="WP_139012865.1">
    <property type="nucleotide sequence ID" value="NZ_VBSN01000041.1"/>
</dbReference>
<evidence type="ECO:0000256" key="1">
    <source>
        <dbReference type="ARBA" id="ARBA00001966"/>
    </source>
</evidence>
<dbReference type="SUPFAM" id="SSF102114">
    <property type="entry name" value="Radical SAM enzymes"/>
    <property type="match status" value="1"/>
</dbReference>
<dbReference type="Pfam" id="PF04055">
    <property type="entry name" value="Radical_SAM"/>
    <property type="match status" value="1"/>
</dbReference>
<gene>
    <name evidence="8" type="ORF">FEM33_15130</name>
</gene>
<keyword evidence="6" id="KW-0411">Iron-sulfur</keyword>
<feature type="domain" description="Radical SAM core" evidence="7">
    <location>
        <begin position="4"/>
        <end position="257"/>
    </location>
</feature>
<dbReference type="EMBL" id="VBSN01000041">
    <property type="protein sequence ID" value="KAA6438902.1"/>
    <property type="molecule type" value="Genomic_DNA"/>
</dbReference>
<evidence type="ECO:0000256" key="6">
    <source>
        <dbReference type="ARBA" id="ARBA00023014"/>
    </source>
</evidence>
<dbReference type="PROSITE" id="PS51918">
    <property type="entry name" value="RADICAL_SAM"/>
    <property type="match status" value="1"/>
</dbReference>
<comment type="caution">
    <text evidence="8">The sequence shown here is derived from an EMBL/GenBank/DDBJ whole genome shotgun (WGS) entry which is preliminary data.</text>
</comment>
<accession>A0A5M8QY16</accession>
<evidence type="ECO:0000256" key="5">
    <source>
        <dbReference type="ARBA" id="ARBA00023004"/>
    </source>
</evidence>
<evidence type="ECO:0000259" key="7">
    <source>
        <dbReference type="PROSITE" id="PS51918"/>
    </source>
</evidence>
<evidence type="ECO:0000313" key="8">
    <source>
        <dbReference type="EMBL" id="KAA6438902.1"/>
    </source>
</evidence>
<keyword evidence="2" id="KW-0004">4Fe-4S</keyword>
<evidence type="ECO:0000256" key="4">
    <source>
        <dbReference type="ARBA" id="ARBA00022723"/>
    </source>
</evidence>
<dbReference type="SFLD" id="SFLDG01386">
    <property type="entry name" value="main_SPASM_domain-containing"/>
    <property type="match status" value="1"/>
</dbReference>
<sequence length="401" mass="46224">MSSQKGLNGLVLKIVSRCNINCSYCYMYNMGDESYRLLPKKMAGNVVDHIMERAARHCDEFEMKEFEFILHGGEPLLAGKSFFREFVEKAKKQFEKKQVRLRIGVQTNGILLDTEWCRLLNTLSVNIGISIDGPADRHDRYRKDHQLNGTHAKTLLGLHTAQLESCKIGVLSVMDASTDPQAMYNYFNQLNIDDLDFLWPDHNYEKLPALYQHQSPRPDYTPFGDWWIRLFDCWFADRFTRPRIRFLNQVVLMILGRDAGFESIGQEENRYLIVETDGSIEASDYLKACGDGFTKEGLNIERHELSEAFHTPLMKMHRQSHRMLSDTCRRCSIKEVCGGGHIAHRFGKDKGFANPSIYCFDLMKLLTHIQNKILDNLSAKTIREAGLAKMSYQDALRSINM</sequence>
<keyword evidence="9" id="KW-1185">Reference proteome</keyword>
<reference evidence="8 9" key="1">
    <citation type="submission" date="2019-05" db="EMBL/GenBank/DDBJ databases">
        <authorList>
            <person name="Qu J.-H."/>
        </authorList>
    </citation>
    <scope>NUCLEOTIDE SEQUENCE [LARGE SCALE GENOMIC DNA]</scope>
    <source>
        <strain evidence="8 9">NS28</strain>
    </source>
</reference>
<keyword evidence="5" id="KW-0408">Iron</keyword>
<evidence type="ECO:0000256" key="3">
    <source>
        <dbReference type="ARBA" id="ARBA00022691"/>
    </source>
</evidence>
<dbReference type="InterPro" id="IPR058240">
    <property type="entry name" value="rSAM_sf"/>
</dbReference>
<dbReference type="AlphaFoldDB" id="A0A5M8QY16"/>
<dbReference type="Proteomes" id="UP000323994">
    <property type="component" value="Unassembled WGS sequence"/>
</dbReference>
<dbReference type="PANTHER" id="PTHR43273:SF8">
    <property type="entry name" value="RADICAL SAM DOMAIN PROTEIN"/>
    <property type="match status" value="1"/>
</dbReference>
<name>A0A5M8QY16_9BACT</name>
<dbReference type="GO" id="GO:0046872">
    <property type="term" value="F:metal ion binding"/>
    <property type="evidence" value="ECO:0007669"/>
    <property type="project" value="UniProtKB-KW"/>
</dbReference>
<dbReference type="SFLD" id="SFLDG01072">
    <property type="entry name" value="dehydrogenase_like"/>
    <property type="match status" value="1"/>
</dbReference>
<proteinExistence type="predicted"/>
<dbReference type="PANTHER" id="PTHR43273">
    <property type="entry name" value="ANAEROBIC SULFATASE-MATURATING ENZYME HOMOLOG ASLB-RELATED"/>
    <property type="match status" value="1"/>
</dbReference>
<keyword evidence="3" id="KW-0949">S-adenosyl-L-methionine</keyword>
<dbReference type="CDD" id="cd01335">
    <property type="entry name" value="Radical_SAM"/>
    <property type="match status" value="1"/>
</dbReference>
<dbReference type="SFLD" id="SFLDS00029">
    <property type="entry name" value="Radical_SAM"/>
    <property type="match status" value="1"/>
</dbReference>
<evidence type="ECO:0000256" key="2">
    <source>
        <dbReference type="ARBA" id="ARBA00022485"/>
    </source>
</evidence>